<sequence length="331" mass="37339">MLYYGSEGDTAKELKKTLGYEDAGVTDELLHETFSAFLKNLLRAGRFPNGTVIQSTNAIVANKSIDLTPEFRRKIKEWYEASVREVDFTKNADAIVRGVNDWIKNQTHGKMNTLITELNPTTLMILLNAMYFKGAWKTPFEKNKTSPQFFFNNGRESEKKNSPFTNDSYSENDDLKAAQLPFKGDGVVMLIVLPNKRCQLKSTEKSVTPKNLLTNDQGLQEKTVDIFPPKFKFEKDFTSVLKQFGTKKTSDRDVDDFSESSFRNNTDVGRLVNKVDSIIEGKTSEVSGTTEIIDGNEVPQEITVNHPFLFLIVEKGSGSDWIIFLGSINNL</sequence>
<dbReference type="Gene3D" id="3.30.497.10">
    <property type="entry name" value="Antithrombin, subunit I, domain 2"/>
    <property type="match status" value="1"/>
</dbReference>
<evidence type="ECO:0000313" key="7">
    <source>
        <dbReference type="EMBL" id="GFT38287.1"/>
    </source>
</evidence>
<gene>
    <name evidence="7" type="primary">TK1782</name>
    <name evidence="7" type="ORF">NPIL_18071</name>
</gene>
<dbReference type="Pfam" id="PF00079">
    <property type="entry name" value="Serpin"/>
    <property type="match status" value="1"/>
</dbReference>
<reference evidence="7" key="1">
    <citation type="submission" date="2020-08" db="EMBL/GenBank/DDBJ databases">
        <title>Multicomponent nature underlies the extraordinary mechanical properties of spider dragline silk.</title>
        <authorList>
            <person name="Kono N."/>
            <person name="Nakamura H."/>
            <person name="Mori M."/>
            <person name="Yoshida Y."/>
            <person name="Ohtoshi R."/>
            <person name="Malay A.D."/>
            <person name="Moran D.A.P."/>
            <person name="Tomita M."/>
            <person name="Numata K."/>
            <person name="Arakawa K."/>
        </authorList>
    </citation>
    <scope>NUCLEOTIDE SEQUENCE</scope>
</reference>
<dbReference type="PROSITE" id="PS00284">
    <property type="entry name" value="SERPIN"/>
    <property type="match status" value="1"/>
</dbReference>
<keyword evidence="2" id="KW-0646">Protease inhibitor</keyword>
<dbReference type="InterPro" id="IPR042178">
    <property type="entry name" value="Serpin_sf_1"/>
</dbReference>
<keyword evidence="8" id="KW-1185">Reference proteome</keyword>
<dbReference type="EMBL" id="BMAW01014299">
    <property type="protein sequence ID" value="GFT38287.1"/>
    <property type="molecule type" value="Genomic_DNA"/>
</dbReference>
<dbReference type="SUPFAM" id="SSF56574">
    <property type="entry name" value="Serpins"/>
    <property type="match status" value="1"/>
</dbReference>
<evidence type="ECO:0000256" key="3">
    <source>
        <dbReference type="ARBA" id="ARBA00022900"/>
    </source>
</evidence>
<dbReference type="PANTHER" id="PTHR11461:SF211">
    <property type="entry name" value="GH10112P-RELATED"/>
    <property type="match status" value="1"/>
</dbReference>
<evidence type="ECO:0000256" key="2">
    <source>
        <dbReference type="ARBA" id="ARBA00022690"/>
    </source>
</evidence>
<dbReference type="OrthoDB" id="6419887at2759"/>
<dbReference type="Proteomes" id="UP000887013">
    <property type="component" value="Unassembled WGS sequence"/>
</dbReference>
<protein>
    <submittedName>
        <fullName evidence="7">Uncharacterized serpin-like protein TK1782</fullName>
    </submittedName>
</protein>
<comment type="similarity">
    <text evidence="1 4">Belongs to the serpin family.</text>
</comment>
<keyword evidence="3" id="KW-0722">Serine protease inhibitor</keyword>
<evidence type="ECO:0000256" key="4">
    <source>
        <dbReference type="RuleBase" id="RU000411"/>
    </source>
</evidence>
<evidence type="ECO:0000256" key="1">
    <source>
        <dbReference type="ARBA" id="ARBA00009500"/>
    </source>
</evidence>
<dbReference type="GO" id="GO:0004867">
    <property type="term" value="F:serine-type endopeptidase inhibitor activity"/>
    <property type="evidence" value="ECO:0007669"/>
    <property type="project" value="UniProtKB-KW"/>
</dbReference>
<dbReference type="InterPro" id="IPR000215">
    <property type="entry name" value="Serpin_fam"/>
</dbReference>
<evidence type="ECO:0000313" key="8">
    <source>
        <dbReference type="Proteomes" id="UP000887013"/>
    </source>
</evidence>
<dbReference type="InterPro" id="IPR036186">
    <property type="entry name" value="Serpin_sf"/>
</dbReference>
<evidence type="ECO:0000259" key="6">
    <source>
        <dbReference type="SMART" id="SM00093"/>
    </source>
</evidence>
<dbReference type="InterPro" id="IPR023796">
    <property type="entry name" value="Serpin_dom"/>
</dbReference>
<organism evidence="7 8">
    <name type="scientific">Nephila pilipes</name>
    <name type="common">Giant wood spider</name>
    <name type="synonym">Nephila maculata</name>
    <dbReference type="NCBI Taxonomy" id="299642"/>
    <lineage>
        <taxon>Eukaryota</taxon>
        <taxon>Metazoa</taxon>
        <taxon>Ecdysozoa</taxon>
        <taxon>Arthropoda</taxon>
        <taxon>Chelicerata</taxon>
        <taxon>Arachnida</taxon>
        <taxon>Araneae</taxon>
        <taxon>Araneomorphae</taxon>
        <taxon>Entelegynae</taxon>
        <taxon>Araneoidea</taxon>
        <taxon>Nephilidae</taxon>
        <taxon>Nephila</taxon>
    </lineage>
</organism>
<dbReference type="AlphaFoldDB" id="A0A8X6TR84"/>
<dbReference type="Gene3D" id="2.30.39.10">
    <property type="entry name" value="Alpha-1-antitrypsin, domain 1"/>
    <property type="match status" value="1"/>
</dbReference>
<feature type="region of interest" description="Disordered" evidence="5">
    <location>
        <begin position="151"/>
        <end position="170"/>
    </location>
</feature>
<dbReference type="SMART" id="SM00093">
    <property type="entry name" value="SERPIN"/>
    <property type="match status" value="1"/>
</dbReference>
<dbReference type="InterPro" id="IPR042185">
    <property type="entry name" value="Serpin_sf_2"/>
</dbReference>
<evidence type="ECO:0000256" key="5">
    <source>
        <dbReference type="SAM" id="MobiDB-lite"/>
    </source>
</evidence>
<dbReference type="PANTHER" id="PTHR11461">
    <property type="entry name" value="SERINE PROTEASE INHIBITOR, SERPIN"/>
    <property type="match status" value="1"/>
</dbReference>
<name>A0A8X6TR84_NEPPI</name>
<dbReference type="InterPro" id="IPR023795">
    <property type="entry name" value="Serpin_CS"/>
</dbReference>
<feature type="domain" description="Serpin" evidence="6">
    <location>
        <begin position="1"/>
        <end position="331"/>
    </location>
</feature>
<proteinExistence type="inferred from homology"/>
<accession>A0A8X6TR84</accession>
<comment type="caution">
    <text evidence="7">The sequence shown here is derived from an EMBL/GenBank/DDBJ whole genome shotgun (WGS) entry which is preliminary data.</text>
</comment>
<dbReference type="GO" id="GO:0005615">
    <property type="term" value="C:extracellular space"/>
    <property type="evidence" value="ECO:0007669"/>
    <property type="project" value="InterPro"/>
</dbReference>